<organism evidence="4 5">
    <name type="scientific">Alistipes shahii</name>
    <dbReference type="NCBI Taxonomy" id="328814"/>
    <lineage>
        <taxon>Bacteria</taxon>
        <taxon>Pseudomonadati</taxon>
        <taxon>Bacteroidota</taxon>
        <taxon>Bacteroidia</taxon>
        <taxon>Bacteroidales</taxon>
        <taxon>Rikenellaceae</taxon>
        <taxon>Alistipes</taxon>
    </lineage>
</organism>
<dbReference type="RefSeq" id="WP_015546982.1">
    <property type="nucleotide sequence ID" value="NZ_AP031448.1"/>
</dbReference>
<dbReference type="GO" id="GO:0072527">
    <property type="term" value="P:pyrimidine-containing compound metabolic process"/>
    <property type="evidence" value="ECO:0007669"/>
    <property type="project" value="UniProtKB-ARBA"/>
</dbReference>
<comment type="similarity">
    <text evidence="1">Belongs to the cytidine and deoxycytidylate deaminase family.</text>
</comment>
<dbReference type="Proteomes" id="UP000323567">
    <property type="component" value="Unassembled WGS sequence"/>
</dbReference>
<comment type="caution">
    <text evidence="4">The sequence shown here is derived from an EMBL/GenBank/DDBJ whole genome shotgun (WGS) entry which is preliminary data.</text>
</comment>
<evidence type="ECO:0000313" key="5">
    <source>
        <dbReference type="Proteomes" id="UP000322658"/>
    </source>
</evidence>
<dbReference type="Proteomes" id="UP000322658">
    <property type="component" value="Unassembled WGS sequence"/>
</dbReference>
<proteinExistence type="inferred from homology"/>
<evidence type="ECO:0000256" key="1">
    <source>
        <dbReference type="ARBA" id="ARBA00006576"/>
    </source>
</evidence>
<keyword evidence="4" id="KW-0378">Hydrolase</keyword>
<dbReference type="GeneID" id="92756949"/>
<dbReference type="PANTHER" id="PTHR11644">
    <property type="entry name" value="CYTIDINE DEAMINASE"/>
    <property type="match status" value="1"/>
</dbReference>
<dbReference type="GO" id="GO:0005829">
    <property type="term" value="C:cytosol"/>
    <property type="evidence" value="ECO:0007669"/>
    <property type="project" value="TreeGrafter"/>
</dbReference>
<dbReference type="NCBIfam" id="NF004064">
    <property type="entry name" value="PRK05578.1"/>
    <property type="match status" value="1"/>
</dbReference>
<reference evidence="5 6" key="1">
    <citation type="journal article" date="2019" name="Nat. Med.">
        <title>A library of human gut bacterial isolates paired with longitudinal multiomics data enables mechanistic microbiome research.</title>
        <authorList>
            <person name="Poyet M."/>
            <person name="Groussin M."/>
            <person name="Gibbons S.M."/>
            <person name="Avila-Pacheco J."/>
            <person name="Jiang X."/>
            <person name="Kearney S.M."/>
            <person name="Perrotta A.R."/>
            <person name="Berdy B."/>
            <person name="Zhao S."/>
            <person name="Lieberman T.D."/>
            <person name="Swanson P.K."/>
            <person name="Smith M."/>
            <person name="Roesemann S."/>
            <person name="Alexander J.E."/>
            <person name="Rich S.A."/>
            <person name="Livny J."/>
            <person name="Vlamakis H."/>
            <person name="Clish C."/>
            <person name="Bullock K."/>
            <person name="Deik A."/>
            <person name="Scott J."/>
            <person name="Pierce K.A."/>
            <person name="Xavier R.J."/>
            <person name="Alm E.J."/>
        </authorList>
    </citation>
    <scope>NUCLEOTIDE SEQUENCE [LARGE SCALE GENOMIC DNA]</scope>
    <source>
        <strain evidence="4 5">BIOML-A1</strain>
        <strain evidence="3 6">BIOML-A2</strain>
    </source>
</reference>
<dbReference type="PANTHER" id="PTHR11644:SF2">
    <property type="entry name" value="CYTIDINE DEAMINASE"/>
    <property type="match status" value="1"/>
</dbReference>
<dbReference type="CDD" id="cd01283">
    <property type="entry name" value="cytidine_deaminase"/>
    <property type="match status" value="1"/>
</dbReference>
<evidence type="ECO:0000313" key="6">
    <source>
        <dbReference type="Proteomes" id="UP000323567"/>
    </source>
</evidence>
<dbReference type="AlphaFoldDB" id="A0A5B3GT77"/>
<dbReference type="InterPro" id="IPR016193">
    <property type="entry name" value="Cytidine_deaminase-like"/>
</dbReference>
<dbReference type="Gene3D" id="3.40.140.10">
    <property type="entry name" value="Cytidine Deaminase, domain 2"/>
    <property type="match status" value="1"/>
</dbReference>
<dbReference type="EMBL" id="VVXK01000001">
    <property type="protein sequence ID" value="KAA2372064.1"/>
    <property type="molecule type" value="Genomic_DNA"/>
</dbReference>
<dbReference type="EC" id="3.5.4.5" evidence="4"/>
<dbReference type="GO" id="GO:0004126">
    <property type="term" value="F:cytidine deaminase activity"/>
    <property type="evidence" value="ECO:0007669"/>
    <property type="project" value="UniProtKB-EC"/>
</dbReference>
<feature type="domain" description="CMP/dCMP-type deaminase" evidence="2">
    <location>
        <begin position="20"/>
        <end position="151"/>
    </location>
</feature>
<evidence type="ECO:0000259" key="2">
    <source>
        <dbReference type="PROSITE" id="PS51747"/>
    </source>
</evidence>
<gene>
    <name evidence="4" type="ORF">F2Y07_04715</name>
    <name evidence="3" type="ORF">F2Y13_00920</name>
</gene>
<dbReference type="SUPFAM" id="SSF53927">
    <property type="entry name" value="Cytidine deaminase-like"/>
    <property type="match status" value="1"/>
</dbReference>
<name>A0A5B3GT77_9BACT</name>
<sequence length="151" mass="16744">MEKQFCFDYEHYAALSELSEADRRLVAEAERATANAHAPYSNFHVGAAARLRSGKILYGSNFESEVYPAGLCAERSLMFYAQANYADDPIETMAIASNPSERECYPCGQCRQVMVDVERRQGSPMRVLMSGHGTVTAVDSASKLLPFTFIL</sequence>
<dbReference type="GO" id="GO:0008270">
    <property type="term" value="F:zinc ion binding"/>
    <property type="evidence" value="ECO:0007669"/>
    <property type="project" value="TreeGrafter"/>
</dbReference>
<dbReference type="InterPro" id="IPR050202">
    <property type="entry name" value="Cyt/Deoxycyt_deaminase"/>
</dbReference>
<accession>A0A5B3GT77</accession>
<dbReference type="InterPro" id="IPR002125">
    <property type="entry name" value="CMP_dCMP_dom"/>
</dbReference>
<protein>
    <submittedName>
        <fullName evidence="4">Cytidine deaminase</fullName>
        <ecNumber evidence="4">3.5.4.5</ecNumber>
    </submittedName>
</protein>
<dbReference type="EMBL" id="VVXJ01000007">
    <property type="protein sequence ID" value="KAA2376781.1"/>
    <property type="molecule type" value="Genomic_DNA"/>
</dbReference>
<evidence type="ECO:0000313" key="3">
    <source>
        <dbReference type="EMBL" id="KAA2372064.1"/>
    </source>
</evidence>
<evidence type="ECO:0000313" key="4">
    <source>
        <dbReference type="EMBL" id="KAA2376781.1"/>
    </source>
</evidence>
<dbReference type="GO" id="GO:0055086">
    <property type="term" value="P:nucleobase-containing small molecule metabolic process"/>
    <property type="evidence" value="ECO:0007669"/>
    <property type="project" value="UniProtKB-ARBA"/>
</dbReference>
<dbReference type="PROSITE" id="PS51747">
    <property type="entry name" value="CYT_DCMP_DEAMINASES_2"/>
    <property type="match status" value="1"/>
</dbReference>
<dbReference type="Pfam" id="PF00383">
    <property type="entry name" value="dCMP_cyt_deam_1"/>
    <property type="match status" value="1"/>
</dbReference>